<gene>
    <name evidence="2" type="ORF">Ahy_A01g003057</name>
</gene>
<keyword evidence="1" id="KW-1133">Transmembrane helix</keyword>
<dbReference type="Proteomes" id="UP000289738">
    <property type="component" value="Chromosome A01"/>
</dbReference>
<reference evidence="2 3" key="1">
    <citation type="submission" date="2019-01" db="EMBL/GenBank/DDBJ databases">
        <title>Sequencing of cultivated peanut Arachis hypogaea provides insights into genome evolution and oil improvement.</title>
        <authorList>
            <person name="Chen X."/>
        </authorList>
    </citation>
    <scope>NUCLEOTIDE SEQUENCE [LARGE SCALE GENOMIC DNA]</scope>
    <source>
        <strain evidence="3">cv. Fuhuasheng</strain>
        <tissue evidence="2">Leaves</tissue>
    </source>
</reference>
<sequence length="198" mass="22276">MEKKLTLLQTVATAGVFSAISFWYGFMFGRESSRKELSQLIEDLRNGNPSSSCSVSISSGNWLYLPESWGPLVPHSFFPMASAAAAKDAFIYCIRKKTDSQVESLTSYIIDPFIPASVSNISSTLMERHDNLKLQAMHLYHLHKLSVGFPVVLQRPIFLGQTPPYINHYPFNAGTFQRHQTRIHCSRLVQAASHCYCV</sequence>
<proteinExistence type="predicted"/>
<organism evidence="2 3">
    <name type="scientific">Arachis hypogaea</name>
    <name type="common">Peanut</name>
    <dbReference type="NCBI Taxonomy" id="3818"/>
    <lineage>
        <taxon>Eukaryota</taxon>
        <taxon>Viridiplantae</taxon>
        <taxon>Streptophyta</taxon>
        <taxon>Embryophyta</taxon>
        <taxon>Tracheophyta</taxon>
        <taxon>Spermatophyta</taxon>
        <taxon>Magnoliopsida</taxon>
        <taxon>eudicotyledons</taxon>
        <taxon>Gunneridae</taxon>
        <taxon>Pentapetalae</taxon>
        <taxon>rosids</taxon>
        <taxon>fabids</taxon>
        <taxon>Fabales</taxon>
        <taxon>Fabaceae</taxon>
        <taxon>Papilionoideae</taxon>
        <taxon>50 kb inversion clade</taxon>
        <taxon>dalbergioids sensu lato</taxon>
        <taxon>Dalbergieae</taxon>
        <taxon>Pterocarpus clade</taxon>
        <taxon>Arachis</taxon>
    </lineage>
</organism>
<keyword evidence="1" id="KW-0472">Membrane</keyword>
<dbReference type="PANTHER" id="PTHR38384">
    <property type="entry name" value="MEMBRANE LIPOPROTEIN-RELATED"/>
    <property type="match status" value="1"/>
</dbReference>
<dbReference type="PANTHER" id="PTHR38384:SF2">
    <property type="entry name" value="MEMBRANE LIPOPROTEIN"/>
    <property type="match status" value="1"/>
</dbReference>
<feature type="transmembrane region" description="Helical" evidence="1">
    <location>
        <begin position="6"/>
        <end position="26"/>
    </location>
</feature>
<evidence type="ECO:0000256" key="1">
    <source>
        <dbReference type="SAM" id="Phobius"/>
    </source>
</evidence>
<protein>
    <submittedName>
        <fullName evidence="2">Uncharacterized protein</fullName>
    </submittedName>
</protein>
<keyword evidence="3" id="KW-1185">Reference proteome</keyword>
<dbReference type="AlphaFoldDB" id="A0A445ES40"/>
<dbReference type="EMBL" id="SDMP01000001">
    <property type="protein sequence ID" value="RYR78304.1"/>
    <property type="molecule type" value="Genomic_DNA"/>
</dbReference>
<keyword evidence="1" id="KW-0812">Transmembrane</keyword>
<accession>A0A445ES40</accession>
<evidence type="ECO:0000313" key="2">
    <source>
        <dbReference type="EMBL" id="RYR78304.1"/>
    </source>
</evidence>
<evidence type="ECO:0000313" key="3">
    <source>
        <dbReference type="Proteomes" id="UP000289738"/>
    </source>
</evidence>
<comment type="caution">
    <text evidence="2">The sequence shown here is derived from an EMBL/GenBank/DDBJ whole genome shotgun (WGS) entry which is preliminary data.</text>
</comment>
<name>A0A445ES40_ARAHY</name>